<accession>A0A0C3X2V4</accession>
<reference evidence="9" key="4">
    <citation type="journal article" date="2018" name="Nat. Plants">
        <title>Whole-genome landscape of Medicago truncatula symbiotic genes.</title>
        <authorList>
            <person name="Pecrix Y."/>
            <person name="Staton S.E."/>
            <person name="Sallet E."/>
            <person name="Lelandais-Briere C."/>
            <person name="Moreau S."/>
            <person name="Carrere S."/>
            <person name="Blein T."/>
            <person name="Jardinaud M.F."/>
            <person name="Latrasse D."/>
            <person name="Zouine M."/>
            <person name="Zahm M."/>
            <person name="Kreplak J."/>
            <person name="Mayjonade B."/>
            <person name="Satge C."/>
            <person name="Perez M."/>
            <person name="Cauet S."/>
            <person name="Marande W."/>
            <person name="Chantry-Darmon C."/>
            <person name="Lopez-Roques C."/>
            <person name="Bouchez O."/>
            <person name="Berard A."/>
            <person name="Debelle F."/>
            <person name="Munos S."/>
            <person name="Bendahmane A."/>
            <person name="Berges H."/>
            <person name="Niebel A."/>
            <person name="Buitink J."/>
            <person name="Frugier F."/>
            <person name="Benhamed M."/>
            <person name="Crespi M."/>
            <person name="Gouzy J."/>
            <person name="Gamas P."/>
        </authorList>
    </citation>
    <scope>NUCLEOTIDE SEQUENCE [LARGE SCALE GENOMIC DNA]</scope>
    <source>
        <strain evidence="9">cv. Jemalong A17</strain>
    </source>
</reference>
<proteinExistence type="predicted"/>
<feature type="chain" id="PRO_5014573164" evidence="3">
    <location>
        <begin position="21"/>
        <end position="324"/>
    </location>
</feature>
<gene>
    <name evidence="7" type="primary">11409283</name>
    <name evidence="5" type="ordered locus">MTR_4g093270</name>
    <name evidence="6" type="ORF">MtrunA17_Chr4g0049701</name>
</gene>
<reference evidence="6" key="5">
    <citation type="journal article" date="2018" name="Nat. Plants">
        <title>Whole-genome landscape of Medicago truncatula symbiotic genes.</title>
        <authorList>
            <person name="Pecrix Y."/>
            <person name="Gamas P."/>
            <person name="Carrere S."/>
        </authorList>
    </citation>
    <scope>NUCLEOTIDE SEQUENCE</scope>
    <source>
        <tissue evidence="6">Leaves</tissue>
    </source>
</reference>
<dbReference type="eggNOG" id="KOG1725">
    <property type="taxonomic scope" value="Eukaryota"/>
</dbReference>
<evidence type="ECO:0000313" key="6">
    <source>
        <dbReference type="EMBL" id="RHN62649.1"/>
    </source>
</evidence>
<evidence type="ECO:0000256" key="3">
    <source>
        <dbReference type="SAM" id="SignalP"/>
    </source>
</evidence>
<reference evidence="5 8" key="1">
    <citation type="journal article" date="2011" name="Nature">
        <title>The Medicago genome provides insight into the evolution of rhizobial symbioses.</title>
        <authorList>
            <person name="Young N.D."/>
            <person name="Debelle F."/>
            <person name="Oldroyd G.E."/>
            <person name="Geurts R."/>
            <person name="Cannon S.B."/>
            <person name="Udvardi M.K."/>
            <person name="Benedito V.A."/>
            <person name="Mayer K.F."/>
            <person name="Gouzy J."/>
            <person name="Schoof H."/>
            <person name="Van de Peer Y."/>
            <person name="Proost S."/>
            <person name="Cook D.R."/>
            <person name="Meyers B.C."/>
            <person name="Spannagl M."/>
            <person name="Cheung F."/>
            <person name="De Mita S."/>
            <person name="Krishnakumar V."/>
            <person name="Gundlach H."/>
            <person name="Zhou S."/>
            <person name="Mudge J."/>
            <person name="Bharti A.K."/>
            <person name="Murray J.D."/>
            <person name="Naoumkina M.A."/>
            <person name="Rosen B."/>
            <person name="Silverstein K.A."/>
            <person name="Tang H."/>
            <person name="Rombauts S."/>
            <person name="Zhao P.X."/>
            <person name="Zhou P."/>
            <person name="Barbe V."/>
            <person name="Bardou P."/>
            <person name="Bechner M."/>
            <person name="Bellec A."/>
            <person name="Berger A."/>
            <person name="Berges H."/>
            <person name="Bidwell S."/>
            <person name="Bisseling T."/>
            <person name="Choisne N."/>
            <person name="Couloux A."/>
            <person name="Denny R."/>
            <person name="Deshpande S."/>
            <person name="Dai X."/>
            <person name="Doyle J.J."/>
            <person name="Dudez A.M."/>
            <person name="Farmer A.D."/>
            <person name="Fouteau S."/>
            <person name="Franken C."/>
            <person name="Gibelin C."/>
            <person name="Gish J."/>
            <person name="Goldstein S."/>
            <person name="Gonzalez A.J."/>
            <person name="Green P.J."/>
            <person name="Hallab A."/>
            <person name="Hartog M."/>
            <person name="Hua A."/>
            <person name="Humphray S.J."/>
            <person name="Jeong D.H."/>
            <person name="Jing Y."/>
            <person name="Jocker A."/>
            <person name="Kenton S.M."/>
            <person name="Kim D.J."/>
            <person name="Klee K."/>
            <person name="Lai H."/>
            <person name="Lang C."/>
            <person name="Lin S."/>
            <person name="Macmil S.L."/>
            <person name="Magdelenat G."/>
            <person name="Matthews L."/>
            <person name="McCorrison J."/>
            <person name="Monaghan E.L."/>
            <person name="Mun J.H."/>
            <person name="Najar F.Z."/>
            <person name="Nicholson C."/>
            <person name="Noirot C."/>
            <person name="O'Bleness M."/>
            <person name="Paule C.R."/>
            <person name="Poulain J."/>
            <person name="Prion F."/>
            <person name="Qin B."/>
            <person name="Qu C."/>
            <person name="Retzel E.F."/>
            <person name="Riddle C."/>
            <person name="Sallet E."/>
            <person name="Samain S."/>
            <person name="Samson N."/>
            <person name="Sanders I."/>
            <person name="Saurat O."/>
            <person name="Scarpelli C."/>
            <person name="Schiex T."/>
            <person name="Segurens B."/>
            <person name="Severin A.J."/>
            <person name="Sherrier D.J."/>
            <person name="Shi R."/>
            <person name="Sims S."/>
            <person name="Singer S.R."/>
            <person name="Sinharoy S."/>
            <person name="Sterck L."/>
            <person name="Viollet A."/>
            <person name="Wang B.B."/>
            <person name="Wang K."/>
            <person name="Wang M."/>
            <person name="Wang X."/>
            <person name="Warfsmann J."/>
            <person name="Weissenbach J."/>
            <person name="White D.D."/>
            <person name="White J.D."/>
            <person name="Wiley G.B."/>
            <person name="Wincker P."/>
            <person name="Xing Y."/>
            <person name="Yang L."/>
            <person name="Yao Z."/>
            <person name="Ying F."/>
            <person name="Zhai J."/>
            <person name="Zhou L."/>
            <person name="Zuber A."/>
            <person name="Denarie J."/>
            <person name="Dixon R.A."/>
            <person name="May G.D."/>
            <person name="Schwartz D.C."/>
            <person name="Rogers J."/>
            <person name="Quetier F."/>
            <person name="Town C.D."/>
            <person name="Roe B.A."/>
        </authorList>
    </citation>
    <scope>NUCLEOTIDE SEQUENCE [LARGE SCALE GENOMIC DNA]</scope>
    <source>
        <strain evidence="5">A17</strain>
        <strain evidence="7 8">cv. Jemalong A17</strain>
    </source>
</reference>
<keyword evidence="2" id="KW-0472">Membrane</keyword>
<dbReference type="Gene3D" id="3.30.160.60">
    <property type="entry name" value="Classic Zinc Finger"/>
    <property type="match status" value="2"/>
</dbReference>
<protein>
    <submittedName>
        <fullName evidence="6">Putative transcription factor C2H2 family</fullName>
    </submittedName>
    <submittedName>
        <fullName evidence="5">TB2/DP1, HVA22 family protein</fullName>
    </submittedName>
</protein>
<dbReference type="SMART" id="SM00451">
    <property type="entry name" value="ZnF_U1"/>
    <property type="match status" value="2"/>
</dbReference>
<dbReference type="Pfam" id="PF12874">
    <property type="entry name" value="zf-met"/>
    <property type="match status" value="2"/>
</dbReference>
<keyword evidence="2" id="KW-0812">Transmembrane</keyword>
<feature type="compositionally biased region" description="Polar residues" evidence="1">
    <location>
        <begin position="223"/>
        <end position="237"/>
    </location>
</feature>
<dbReference type="SUPFAM" id="SSF57667">
    <property type="entry name" value="beta-beta-alpha zinc fingers"/>
    <property type="match status" value="2"/>
</dbReference>
<organism evidence="5 8">
    <name type="scientific">Medicago truncatula</name>
    <name type="common">Barrel medic</name>
    <name type="synonym">Medicago tribuloides</name>
    <dbReference type="NCBI Taxonomy" id="3880"/>
    <lineage>
        <taxon>Eukaryota</taxon>
        <taxon>Viridiplantae</taxon>
        <taxon>Streptophyta</taxon>
        <taxon>Embryophyta</taxon>
        <taxon>Tracheophyta</taxon>
        <taxon>Spermatophyta</taxon>
        <taxon>Magnoliopsida</taxon>
        <taxon>eudicotyledons</taxon>
        <taxon>Gunneridae</taxon>
        <taxon>Pentapetalae</taxon>
        <taxon>rosids</taxon>
        <taxon>fabids</taxon>
        <taxon>Fabales</taxon>
        <taxon>Fabaceae</taxon>
        <taxon>Papilionoideae</taxon>
        <taxon>50 kb inversion clade</taxon>
        <taxon>NPAAA clade</taxon>
        <taxon>Hologalegina</taxon>
        <taxon>IRL clade</taxon>
        <taxon>Trifolieae</taxon>
        <taxon>Medicago</taxon>
    </lineage>
</organism>
<dbReference type="Proteomes" id="UP000265566">
    <property type="component" value="Chromosome 4"/>
</dbReference>
<dbReference type="EMBL" id="CM001220">
    <property type="protein sequence ID" value="AES90576.2"/>
    <property type="molecule type" value="Genomic_DNA"/>
</dbReference>
<feature type="domain" description="U1-type" evidence="4">
    <location>
        <begin position="242"/>
        <end position="276"/>
    </location>
</feature>
<evidence type="ECO:0000259" key="4">
    <source>
        <dbReference type="SMART" id="SM00451"/>
    </source>
</evidence>
<reference evidence="7" key="3">
    <citation type="submission" date="2015-04" db="UniProtKB">
        <authorList>
            <consortium name="EnsemblPlants"/>
        </authorList>
    </citation>
    <scope>IDENTIFICATION</scope>
    <source>
        <strain evidence="7">cv. Jemalong A17</strain>
    </source>
</reference>
<feature type="region of interest" description="Disordered" evidence="1">
    <location>
        <begin position="213"/>
        <end position="237"/>
    </location>
</feature>
<sequence>MLINTTLLLFPSFLSRPLLALVYPMCASIQAIETDSSAKTKDLISYWMLLSLIYLFEYAFMDFLLWFQLWPYIKLMIVLWLIIPDFGRTTYVYNNLIRSTIPQIVTWRLNSYWRDCFAEKDNFLLHAERYMKENGTETLQKLISSKNTMCMPDAEVTNETIDTNSEEILKRNGERLQIEYKDIKDLEATEKIDFPPTKQTTYADIVASQKSSSSIEETKGTAESDTASGELPQSSATQKEVPKKWTCALCIVTTSSEKTLNSHLNGRKHKANCELALKAINLHEEPFRRINSKIICIVCNVLISSEEYMASHLIGKKHLSKIQT</sequence>
<feature type="signal peptide" evidence="3">
    <location>
        <begin position="1"/>
        <end position="20"/>
    </location>
</feature>
<dbReference type="EMBL" id="PSQE01000004">
    <property type="protein sequence ID" value="RHN62649.1"/>
    <property type="molecule type" value="Genomic_DNA"/>
</dbReference>
<dbReference type="EnsemblPlants" id="AES90576">
    <property type="protein sequence ID" value="AES90576"/>
    <property type="gene ID" value="MTR_4g093270"/>
</dbReference>
<dbReference type="STRING" id="3880.G7JV28"/>
<evidence type="ECO:0000313" key="5">
    <source>
        <dbReference type="EMBL" id="AES90576.2"/>
    </source>
</evidence>
<reference evidence="5 8" key="2">
    <citation type="journal article" date="2014" name="BMC Genomics">
        <title>An improved genome release (version Mt4.0) for the model legume Medicago truncatula.</title>
        <authorList>
            <person name="Tang H."/>
            <person name="Krishnakumar V."/>
            <person name="Bidwell S."/>
            <person name="Rosen B."/>
            <person name="Chan A."/>
            <person name="Zhou S."/>
            <person name="Gentzbittel L."/>
            <person name="Childs K.L."/>
            <person name="Yandell M."/>
            <person name="Gundlach H."/>
            <person name="Mayer K.F."/>
            <person name="Schwartz D.C."/>
            <person name="Town C.D."/>
        </authorList>
    </citation>
    <scope>GENOME REANNOTATION</scope>
    <source>
        <strain evidence="7 8">cv. Jemalong A17</strain>
    </source>
</reference>
<name>G7JV28_MEDTR</name>
<accession>G7JV28</accession>
<dbReference type="PaxDb" id="3880-AES90576"/>
<keyword evidence="2" id="KW-1133">Transmembrane helix</keyword>
<dbReference type="PANTHER" id="PTHR47487:SF8">
    <property type="entry name" value="OS08G0270900 PROTEIN"/>
    <property type="match status" value="1"/>
</dbReference>
<feature type="domain" description="U1-type" evidence="4">
    <location>
        <begin position="291"/>
        <end position="323"/>
    </location>
</feature>
<dbReference type="AlphaFoldDB" id="G7JV28"/>
<feature type="transmembrane region" description="Helical" evidence="2">
    <location>
        <begin position="44"/>
        <end position="67"/>
    </location>
</feature>
<evidence type="ECO:0000313" key="8">
    <source>
        <dbReference type="Proteomes" id="UP000002051"/>
    </source>
</evidence>
<keyword evidence="3" id="KW-0732">Signal</keyword>
<evidence type="ECO:0000313" key="7">
    <source>
        <dbReference type="EnsemblPlants" id="AES90576"/>
    </source>
</evidence>
<dbReference type="PANTHER" id="PTHR47487">
    <property type="entry name" value="OS06G0651300 PROTEIN-RELATED"/>
    <property type="match status" value="1"/>
</dbReference>
<dbReference type="Pfam" id="PF03134">
    <property type="entry name" value="TB2_DP1_HVA22"/>
    <property type="match status" value="1"/>
</dbReference>
<dbReference type="Proteomes" id="UP000002051">
    <property type="component" value="Chromosome 4"/>
</dbReference>
<dbReference type="GO" id="GO:0003676">
    <property type="term" value="F:nucleic acid binding"/>
    <property type="evidence" value="ECO:0007669"/>
    <property type="project" value="InterPro"/>
</dbReference>
<dbReference type="Gramene" id="rna25244">
    <property type="protein sequence ID" value="RHN62649.1"/>
    <property type="gene ID" value="gene25244"/>
</dbReference>
<dbReference type="InterPro" id="IPR003604">
    <property type="entry name" value="Matrin/U1-like-C_Znf_C2H2"/>
</dbReference>
<dbReference type="GO" id="GO:0008270">
    <property type="term" value="F:zinc ion binding"/>
    <property type="evidence" value="ECO:0007669"/>
    <property type="project" value="InterPro"/>
</dbReference>
<keyword evidence="8" id="KW-1185">Reference proteome</keyword>
<dbReference type="InterPro" id="IPR036236">
    <property type="entry name" value="Znf_C2H2_sf"/>
</dbReference>
<dbReference type="InterPro" id="IPR013087">
    <property type="entry name" value="Znf_C2H2_type"/>
</dbReference>
<evidence type="ECO:0000313" key="9">
    <source>
        <dbReference type="Proteomes" id="UP000265566"/>
    </source>
</evidence>
<evidence type="ECO:0000256" key="2">
    <source>
        <dbReference type="SAM" id="Phobius"/>
    </source>
</evidence>
<evidence type="ECO:0000256" key="1">
    <source>
        <dbReference type="SAM" id="MobiDB-lite"/>
    </source>
</evidence>
<dbReference type="HOGENOM" id="CLU_034800_0_0_1"/>
<dbReference type="InterPro" id="IPR004345">
    <property type="entry name" value="TB2_DP1_HVA22"/>
</dbReference>